<protein>
    <submittedName>
        <fullName evidence="3">ABC transporter substrate-binding protein</fullName>
    </submittedName>
</protein>
<evidence type="ECO:0000256" key="1">
    <source>
        <dbReference type="SAM" id="SignalP"/>
    </source>
</evidence>
<organism evidence="3 4">
    <name type="scientific">Paracoccus caeni</name>
    <dbReference type="NCBI Taxonomy" id="657651"/>
    <lineage>
        <taxon>Bacteria</taxon>
        <taxon>Pseudomonadati</taxon>
        <taxon>Pseudomonadota</taxon>
        <taxon>Alphaproteobacteria</taxon>
        <taxon>Rhodobacterales</taxon>
        <taxon>Paracoccaceae</taxon>
        <taxon>Paracoccus</taxon>
    </lineage>
</organism>
<accession>A0A934SHP9</accession>
<keyword evidence="4" id="KW-1185">Reference proteome</keyword>
<dbReference type="EMBL" id="JAEPRQ010000011">
    <property type="protein sequence ID" value="MBK4218052.1"/>
    <property type="molecule type" value="Genomic_DNA"/>
</dbReference>
<sequence length="293" mass="30292">MYRPAFVAAALLIAQPAFAESYPDAKRVLTIGGSVTEIAYALGQKDRVIARDSTSSYPPEVNDLPDVGYVRALSPEGVLSVNPDLILAEEGAGPPETMAVLQEAGIPIELIPAVSNSDELIAKIEAVADALGVPDTAGPTVEALQADLAKLSEATVDQDKKKVLFILSLQGGRILASGQGTEADAIIRLAGAENAVQGVDGYKPMSDEAITAAAPDAILLMNRGPASESTTRGPSTVSHDAADEELLSMAAISTTPAAATKTIIRMDGLYLLGFGPRTGQAALELHNAIYGDS</sequence>
<feature type="chain" id="PRO_5037415222" evidence="1">
    <location>
        <begin position="20"/>
        <end position="293"/>
    </location>
</feature>
<reference evidence="3" key="1">
    <citation type="submission" date="2021-01" db="EMBL/GenBank/DDBJ databases">
        <title>Paracoccus amoyensis sp. nov., isolated from the surface seawater along the coast of Xiamen Island, China.</title>
        <authorList>
            <person name="Lyu L."/>
        </authorList>
    </citation>
    <scope>NUCLEOTIDE SEQUENCE</scope>
    <source>
        <strain evidence="3">MJ17</strain>
    </source>
</reference>
<gene>
    <name evidence="3" type="ORF">JJJ17_19155</name>
</gene>
<dbReference type="PANTHER" id="PTHR30535">
    <property type="entry name" value="VITAMIN B12-BINDING PROTEIN"/>
    <property type="match status" value="1"/>
</dbReference>
<dbReference type="PANTHER" id="PTHR30535:SF4">
    <property type="entry name" value="HEMIN-BINDING PERIPLASMIC PROTEIN HMUT"/>
    <property type="match status" value="1"/>
</dbReference>
<evidence type="ECO:0000313" key="3">
    <source>
        <dbReference type="EMBL" id="MBK4218052.1"/>
    </source>
</evidence>
<dbReference type="InterPro" id="IPR050902">
    <property type="entry name" value="ABC_Transporter_SBP"/>
</dbReference>
<dbReference type="AlphaFoldDB" id="A0A934SHP9"/>
<dbReference type="PROSITE" id="PS50983">
    <property type="entry name" value="FE_B12_PBP"/>
    <property type="match status" value="1"/>
</dbReference>
<proteinExistence type="predicted"/>
<feature type="signal peptide" evidence="1">
    <location>
        <begin position="1"/>
        <end position="19"/>
    </location>
</feature>
<dbReference type="RefSeq" id="WP_200689344.1">
    <property type="nucleotide sequence ID" value="NZ_JAEPRQ010000011.1"/>
</dbReference>
<dbReference type="SUPFAM" id="SSF53807">
    <property type="entry name" value="Helical backbone' metal receptor"/>
    <property type="match status" value="1"/>
</dbReference>
<evidence type="ECO:0000313" key="4">
    <source>
        <dbReference type="Proteomes" id="UP000640485"/>
    </source>
</evidence>
<feature type="domain" description="Fe/B12 periplasmic-binding" evidence="2">
    <location>
        <begin position="27"/>
        <end position="293"/>
    </location>
</feature>
<dbReference type="Pfam" id="PF01497">
    <property type="entry name" value="Peripla_BP_2"/>
    <property type="match status" value="1"/>
</dbReference>
<dbReference type="Gene3D" id="3.40.50.1980">
    <property type="entry name" value="Nitrogenase molybdenum iron protein domain"/>
    <property type="match status" value="2"/>
</dbReference>
<keyword evidence="1" id="KW-0732">Signal</keyword>
<dbReference type="InterPro" id="IPR002491">
    <property type="entry name" value="ABC_transptr_periplasmic_BD"/>
</dbReference>
<comment type="caution">
    <text evidence="3">The sequence shown here is derived from an EMBL/GenBank/DDBJ whole genome shotgun (WGS) entry which is preliminary data.</text>
</comment>
<dbReference type="Proteomes" id="UP000640485">
    <property type="component" value="Unassembled WGS sequence"/>
</dbReference>
<name>A0A934SHP9_9RHOB</name>
<evidence type="ECO:0000259" key="2">
    <source>
        <dbReference type="PROSITE" id="PS50983"/>
    </source>
</evidence>